<feature type="binding site" evidence="2">
    <location>
        <position position="92"/>
    </location>
    <ligand>
        <name>substrate</name>
    </ligand>
</feature>
<evidence type="ECO:0000313" key="5">
    <source>
        <dbReference type="Proteomes" id="UP000014155"/>
    </source>
</evidence>
<gene>
    <name evidence="4" type="ORF">CTER_3692</name>
</gene>
<feature type="active site" description="Charge relay system" evidence="1">
    <location>
        <position position="273"/>
    </location>
</feature>
<evidence type="ECO:0000259" key="3">
    <source>
        <dbReference type="Pfam" id="PF05448"/>
    </source>
</evidence>
<dbReference type="Gene3D" id="3.40.50.1820">
    <property type="entry name" value="alpha/beta hydrolase"/>
    <property type="match status" value="1"/>
</dbReference>
<accession>S0FGZ2</accession>
<evidence type="ECO:0000313" key="4">
    <source>
        <dbReference type="EMBL" id="EMS70562.1"/>
    </source>
</evidence>
<evidence type="ECO:0000256" key="1">
    <source>
        <dbReference type="PIRSR" id="PIRSR639069-1"/>
    </source>
</evidence>
<feature type="active site" description="Charge relay system" evidence="1">
    <location>
        <position position="302"/>
    </location>
</feature>
<dbReference type="RefSeq" id="WP_004628149.1">
    <property type="nucleotide sequence ID" value="NZ_AORV01000052.1"/>
</dbReference>
<reference evidence="4 5" key="1">
    <citation type="journal article" date="2013" name="Genome Announc.">
        <title>Draft Genome Sequence of the Cellulolytic, Mesophilic, Anaerobic Bacterium Clostridium termitidis Strain CT1112 (DSM 5398).</title>
        <authorList>
            <person name="Lal S."/>
            <person name="Ramachandran U."/>
            <person name="Zhang X."/>
            <person name="Munir R."/>
            <person name="Sparling R."/>
            <person name="Levin D.B."/>
        </authorList>
    </citation>
    <scope>NUCLEOTIDE SEQUENCE [LARGE SCALE GENOMIC DNA]</scope>
    <source>
        <strain evidence="4 5">CT1112</strain>
    </source>
</reference>
<dbReference type="Pfam" id="PF05448">
    <property type="entry name" value="AXE1"/>
    <property type="match status" value="1"/>
</dbReference>
<dbReference type="InterPro" id="IPR029058">
    <property type="entry name" value="AB_hydrolase_fold"/>
</dbReference>
<dbReference type="SUPFAM" id="SSF53474">
    <property type="entry name" value="alpha/beta-Hydrolases"/>
    <property type="match status" value="1"/>
</dbReference>
<dbReference type="GO" id="GO:0047739">
    <property type="term" value="F:cephalosporin-C deacetylase activity"/>
    <property type="evidence" value="ECO:0007669"/>
    <property type="project" value="UniProtKB-EC"/>
</dbReference>
<proteinExistence type="predicted"/>
<comment type="caution">
    <text evidence="4">The sequence shown here is derived from an EMBL/GenBank/DDBJ whole genome shotgun (WGS) entry which is preliminary data.</text>
</comment>
<dbReference type="PATRIC" id="fig|1195236.3.peg.3910"/>
<dbReference type="STRING" id="1195236.CTER_3692"/>
<dbReference type="PANTHER" id="PTHR40111:SF1">
    <property type="entry name" value="CEPHALOSPORIN-C DEACETYLASE"/>
    <property type="match status" value="1"/>
</dbReference>
<dbReference type="eggNOG" id="COG3458">
    <property type="taxonomic scope" value="Bacteria"/>
</dbReference>
<feature type="domain" description="Acetyl xylan esterase" evidence="3">
    <location>
        <begin position="1"/>
        <end position="318"/>
    </location>
</feature>
<feature type="active site" description="Nucleophile" evidence="1">
    <location>
        <position position="183"/>
    </location>
</feature>
<dbReference type="GO" id="GO:0005976">
    <property type="term" value="P:polysaccharide metabolic process"/>
    <property type="evidence" value="ECO:0007669"/>
    <property type="project" value="TreeGrafter"/>
</dbReference>
<evidence type="ECO:0000256" key="2">
    <source>
        <dbReference type="PIRSR" id="PIRSR639069-2"/>
    </source>
</evidence>
<keyword evidence="4" id="KW-0378">Hydrolase</keyword>
<dbReference type="InterPro" id="IPR039069">
    <property type="entry name" value="CE7"/>
</dbReference>
<sequence>MPMLDMPLEELRSYQGSTPRPRDFDEYWSRAVEEMHRTDSNVELVPAEFKSPYADCYHLYFTGVKNARVYAKLLIPKNVQGKCPAVLNFHGYTGHSGDWFDKLPFAAAGFVVAALDCRGQGGRSEDTGGVRGNTMRGHFIRGIDGEPDNMLMRNIFLDTAQLAKILMEMEQVDETRVGTYGVSQGGGLSLACAALEPRISRSAVMYPFLSDYKRVWDIDLAKDAYEELRTHFRFFDPLHTRENEIFEKLGYIDIQNLVPRIKGEVLMAITLMDNICPPSTQFAAFNKINSKKEAVIFPDYGHETLPDQNDRSFRFLMELKK</sequence>
<dbReference type="Proteomes" id="UP000014155">
    <property type="component" value="Unassembled WGS sequence"/>
</dbReference>
<dbReference type="EMBL" id="AORV01000052">
    <property type="protein sequence ID" value="EMS70562.1"/>
    <property type="molecule type" value="Genomic_DNA"/>
</dbReference>
<organism evidence="4 5">
    <name type="scientific">Ruminiclostridium cellobioparum subsp. termitidis CT1112</name>
    <dbReference type="NCBI Taxonomy" id="1195236"/>
    <lineage>
        <taxon>Bacteria</taxon>
        <taxon>Bacillati</taxon>
        <taxon>Bacillota</taxon>
        <taxon>Clostridia</taxon>
        <taxon>Eubacteriales</taxon>
        <taxon>Oscillospiraceae</taxon>
        <taxon>Ruminiclostridium</taxon>
    </lineage>
</organism>
<keyword evidence="5" id="KW-1185">Reference proteome</keyword>
<dbReference type="InterPro" id="IPR008391">
    <property type="entry name" value="AXE1_dom"/>
</dbReference>
<name>S0FGZ2_RUMCE</name>
<dbReference type="AlphaFoldDB" id="S0FGZ2"/>
<protein>
    <submittedName>
        <fullName evidence="4">Acetyl esterase (Deacetylase)</fullName>
        <ecNumber evidence="4">3.1.1.41</ecNumber>
    </submittedName>
</protein>
<dbReference type="PANTHER" id="PTHR40111">
    <property type="entry name" value="CEPHALOSPORIN-C DEACETYLASE"/>
    <property type="match status" value="1"/>
</dbReference>
<dbReference type="EC" id="3.1.1.41" evidence="4"/>